<dbReference type="EMBL" id="PUGT01000549">
    <property type="protein sequence ID" value="PQM98933.1"/>
    <property type="molecule type" value="Genomic_DNA"/>
</dbReference>
<dbReference type="Proteomes" id="UP000238186">
    <property type="component" value="Unassembled WGS sequence"/>
</dbReference>
<gene>
    <name evidence="2" type="ORF">C5K18_24815</name>
</gene>
<reference evidence="2 3" key="1">
    <citation type="submission" date="2018-02" db="EMBL/GenBank/DDBJ databases">
        <title>Distribution and characterization of Shiga toxin converting temperate phage carried by Shigella flexneri in Hispaniola.</title>
        <authorList>
            <person name="Fogolari M."/>
            <person name="Mavian C."/>
            <person name="Angeletti S."/>
            <person name="Salemi M."/>
            <person name="Lampel K.A."/>
            <person name="Maurelli A.T."/>
        </authorList>
    </citation>
    <scope>NUCLEOTIDE SEQUENCE [LARGE SCALE GENOMIC DNA]</scope>
    <source>
        <strain evidence="2 3">BS979</strain>
    </source>
</reference>
<accession>A0A2S8D605</accession>
<organism evidence="2 3">
    <name type="scientific">Shigella dysenteriae</name>
    <dbReference type="NCBI Taxonomy" id="622"/>
    <lineage>
        <taxon>Bacteria</taxon>
        <taxon>Pseudomonadati</taxon>
        <taxon>Pseudomonadota</taxon>
        <taxon>Gammaproteobacteria</taxon>
        <taxon>Enterobacterales</taxon>
        <taxon>Enterobacteriaceae</taxon>
        <taxon>Shigella</taxon>
    </lineage>
</organism>
<evidence type="ECO:0000259" key="1">
    <source>
        <dbReference type="Pfam" id="PF07906"/>
    </source>
</evidence>
<dbReference type="Pfam" id="PF07906">
    <property type="entry name" value="Toxin_15"/>
    <property type="match status" value="1"/>
</dbReference>
<feature type="domain" description="ShET2 enterotoxin N-terminal" evidence="1">
    <location>
        <begin position="24"/>
        <end position="74"/>
    </location>
</feature>
<evidence type="ECO:0000313" key="2">
    <source>
        <dbReference type="EMBL" id="PQM98933.1"/>
    </source>
</evidence>
<feature type="non-terminal residue" evidence="2">
    <location>
        <position position="74"/>
    </location>
</feature>
<sequence>MPLNKTFSSGIFSTKNSLSTDMSVNRDNRTITSSIMRVSNSSELIQFKNKTAPYFSEKRNVKVNINGVAKDIYG</sequence>
<dbReference type="RefSeq" id="WP_146757686.1">
    <property type="nucleotide sequence ID" value="NZ_PUGT01000549.1"/>
</dbReference>
<evidence type="ECO:0000313" key="3">
    <source>
        <dbReference type="Proteomes" id="UP000238186"/>
    </source>
</evidence>
<proteinExistence type="predicted"/>
<dbReference type="InterPro" id="IPR012927">
    <property type="entry name" value="Toxin_15_N"/>
</dbReference>
<name>A0A2S8D605_SHIDY</name>
<protein>
    <recommendedName>
        <fullName evidence="1">ShET2 enterotoxin N-terminal domain-containing protein</fullName>
    </recommendedName>
</protein>
<dbReference type="AlphaFoldDB" id="A0A2S8D605"/>
<comment type="caution">
    <text evidence="2">The sequence shown here is derived from an EMBL/GenBank/DDBJ whole genome shotgun (WGS) entry which is preliminary data.</text>
</comment>